<evidence type="ECO:0000313" key="2">
    <source>
        <dbReference type="EMBL" id="JAD21708.1"/>
    </source>
</evidence>
<feature type="compositionally biased region" description="Basic residues" evidence="1">
    <location>
        <begin position="1"/>
        <end position="10"/>
    </location>
</feature>
<reference evidence="2" key="2">
    <citation type="journal article" date="2015" name="Data Brief">
        <title>Shoot transcriptome of the giant reed, Arundo donax.</title>
        <authorList>
            <person name="Barrero R.A."/>
            <person name="Guerrero F.D."/>
            <person name="Moolhuijzen P."/>
            <person name="Goolsby J.A."/>
            <person name="Tidwell J."/>
            <person name="Bellgard S.E."/>
            <person name="Bellgard M.I."/>
        </authorList>
    </citation>
    <scope>NUCLEOTIDE SEQUENCE</scope>
    <source>
        <tissue evidence="2">Shoot tissue taken approximately 20 cm above the soil surface</tissue>
    </source>
</reference>
<protein>
    <submittedName>
        <fullName evidence="2">Uncharacterized protein</fullName>
    </submittedName>
</protein>
<feature type="region of interest" description="Disordered" evidence="1">
    <location>
        <begin position="1"/>
        <end position="27"/>
    </location>
</feature>
<sequence>MCKLHRHLSRLQHDKIHMQHPQHHHPQAFLQPGEDTFHHYLDCQAAHKQSSPL</sequence>
<dbReference type="AlphaFoldDB" id="A0A0A8Y8X3"/>
<dbReference type="EMBL" id="GBRH01276187">
    <property type="protein sequence ID" value="JAD21708.1"/>
    <property type="molecule type" value="Transcribed_RNA"/>
</dbReference>
<proteinExistence type="predicted"/>
<reference evidence="2" key="1">
    <citation type="submission" date="2014-09" db="EMBL/GenBank/DDBJ databases">
        <authorList>
            <person name="Magalhaes I.L.F."/>
            <person name="Oliveira U."/>
            <person name="Santos F.R."/>
            <person name="Vidigal T.H.D.A."/>
            <person name="Brescovit A.D."/>
            <person name="Santos A.J."/>
        </authorList>
    </citation>
    <scope>NUCLEOTIDE SEQUENCE</scope>
    <source>
        <tissue evidence="2">Shoot tissue taken approximately 20 cm above the soil surface</tissue>
    </source>
</reference>
<evidence type="ECO:0000256" key="1">
    <source>
        <dbReference type="SAM" id="MobiDB-lite"/>
    </source>
</evidence>
<accession>A0A0A8Y8X3</accession>
<name>A0A0A8Y8X3_ARUDO</name>
<organism evidence="2">
    <name type="scientific">Arundo donax</name>
    <name type="common">Giant reed</name>
    <name type="synonym">Donax arundinaceus</name>
    <dbReference type="NCBI Taxonomy" id="35708"/>
    <lineage>
        <taxon>Eukaryota</taxon>
        <taxon>Viridiplantae</taxon>
        <taxon>Streptophyta</taxon>
        <taxon>Embryophyta</taxon>
        <taxon>Tracheophyta</taxon>
        <taxon>Spermatophyta</taxon>
        <taxon>Magnoliopsida</taxon>
        <taxon>Liliopsida</taxon>
        <taxon>Poales</taxon>
        <taxon>Poaceae</taxon>
        <taxon>PACMAD clade</taxon>
        <taxon>Arundinoideae</taxon>
        <taxon>Arundineae</taxon>
        <taxon>Arundo</taxon>
    </lineage>
</organism>